<dbReference type="Pfam" id="PF09723">
    <property type="entry name" value="Zn_ribbon_8"/>
    <property type="match status" value="1"/>
</dbReference>
<sequence>MPAYEYRCLDCRKRFEVFMSYSEYGTRAVTCTHCGSARVQRRIGRIRVARSDESRLESLADPDNLAGLEDDPRTLGRMMRQMKSELGEDMGDVFDEVVDRLEKGQSPEDIERDLPELGSDEGGDFGGMSDLD</sequence>
<dbReference type="STRING" id="360411.AC812_09650"/>
<dbReference type="SMART" id="SM00834">
    <property type="entry name" value="CxxC_CXXC_SSSS"/>
    <property type="match status" value="1"/>
</dbReference>
<evidence type="ECO:0000259" key="2">
    <source>
        <dbReference type="SMART" id="SM00834"/>
    </source>
</evidence>
<dbReference type="Proteomes" id="UP000050514">
    <property type="component" value="Unassembled WGS sequence"/>
</dbReference>
<evidence type="ECO:0000313" key="4">
    <source>
        <dbReference type="Proteomes" id="UP000050514"/>
    </source>
</evidence>
<feature type="domain" description="Putative regulatory protein FmdB zinc ribbon" evidence="2">
    <location>
        <begin position="1"/>
        <end position="44"/>
    </location>
</feature>
<dbReference type="NCBIfam" id="TIGR02605">
    <property type="entry name" value="CxxC_CxxC_SSSS"/>
    <property type="match status" value="1"/>
</dbReference>
<feature type="compositionally biased region" description="Basic and acidic residues" evidence="1">
    <location>
        <begin position="97"/>
        <end position="106"/>
    </location>
</feature>
<organism evidence="3 4">
    <name type="scientific">Bellilinea caldifistulae</name>
    <dbReference type="NCBI Taxonomy" id="360411"/>
    <lineage>
        <taxon>Bacteria</taxon>
        <taxon>Bacillati</taxon>
        <taxon>Chloroflexota</taxon>
        <taxon>Anaerolineae</taxon>
        <taxon>Anaerolineales</taxon>
        <taxon>Anaerolineaceae</taxon>
        <taxon>Bellilinea</taxon>
    </lineage>
</organism>
<gene>
    <name evidence="3" type="ORF">AC812_09650</name>
</gene>
<dbReference type="RefSeq" id="WP_061913210.1">
    <property type="nucleotide sequence ID" value="NZ_DF967971.1"/>
</dbReference>
<feature type="compositionally biased region" description="Acidic residues" evidence="1">
    <location>
        <begin position="87"/>
        <end position="96"/>
    </location>
</feature>
<proteinExistence type="predicted"/>
<protein>
    <recommendedName>
        <fullName evidence="2">Putative regulatory protein FmdB zinc ribbon domain-containing protein</fullName>
    </recommendedName>
</protein>
<keyword evidence="4" id="KW-1185">Reference proteome</keyword>
<dbReference type="AlphaFoldDB" id="A0A0P6XI90"/>
<name>A0A0P6XI90_9CHLR</name>
<reference evidence="3 4" key="1">
    <citation type="submission" date="2015-07" db="EMBL/GenBank/DDBJ databases">
        <title>Draft genome of Bellilinea caldifistulae DSM 17877.</title>
        <authorList>
            <person name="Hemp J."/>
            <person name="Ward L.M."/>
            <person name="Pace L.A."/>
            <person name="Fischer W.W."/>
        </authorList>
    </citation>
    <scope>NUCLEOTIDE SEQUENCE [LARGE SCALE GENOMIC DNA]</scope>
    <source>
        <strain evidence="3 4">GOMI-1</strain>
    </source>
</reference>
<dbReference type="InterPro" id="IPR013429">
    <property type="entry name" value="Regulatory_FmdB_Zinc_ribbon"/>
</dbReference>
<dbReference type="EMBL" id="LGHJ01000015">
    <property type="protein sequence ID" value="KPL75215.1"/>
    <property type="molecule type" value="Genomic_DNA"/>
</dbReference>
<comment type="caution">
    <text evidence="3">The sequence shown here is derived from an EMBL/GenBank/DDBJ whole genome shotgun (WGS) entry which is preliminary data.</text>
</comment>
<evidence type="ECO:0000313" key="3">
    <source>
        <dbReference type="EMBL" id="KPL75215.1"/>
    </source>
</evidence>
<dbReference type="OrthoDB" id="9806664at2"/>
<dbReference type="PANTHER" id="PTHR34404:SF3">
    <property type="entry name" value="REGULATORY PROTEIN, FMDB FAMILY"/>
    <property type="match status" value="1"/>
</dbReference>
<accession>A0A0P6XI90</accession>
<evidence type="ECO:0000256" key="1">
    <source>
        <dbReference type="SAM" id="MobiDB-lite"/>
    </source>
</evidence>
<dbReference type="PANTHER" id="PTHR34404">
    <property type="entry name" value="REGULATORY PROTEIN, FMDB FAMILY"/>
    <property type="match status" value="1"/>
</dbReference>
<feature type="region of interest" description="Disordered" evidence="1">
    <location>
        <begin position="53"/>
        <end position="132"/>
    </location>
</feature>